<organism evidence="3 4">
    <name type="scientific">Blastopirellula marina</name>
    <dbReference type="NCBI Taxonomy" id="124"/>
    <lineage>
        <taxon>Bacteria</taxon>
        <taxon>Pseudomonadati</taxon>
        <taxon>Planctomycetota</taxon>
        <taxon>Planctomycetia</taxon>
        <taxon>Pirellulales</taxon>
        <taxon>Pirellulaceae</taxon>
        <taxon>Blastopirellula</taxon>
    </lineage>
</organism>
<feature type="region of interest" description="Disordered" evidence="1">
    <location>
        <begin position="231"/>
        <end position="260"/>
    </location>
</feature>
<feature type="domain" description="DNA primase/polymerase bifunctional N-terminal" evidence="2">
    <location>
        <begin position="28"/>
        <end position="218"/>
    </location>
</feature>
<dbReference type="Proteomes" id="UP000238322">
    <property type="component" value="Unassembled WGS sequence"/>
</dbReference>
<dbReference type="InterPro" id="IPR015330">
    <property type="entry name" value="DNA_primase/pol_bifunc_N"/>
</dbReference>
<proteinExistence type="predicted"/>
<dbReference type="SMART" id="SM00943">
    <property type="entry name" value="Prim-Pol"/>
    <property type="match status" value="1"/>
</dbReference>
<dbReference type="AlphaFoldDB" id="A0A2S8G7E7"/>
<dbReference type="SUPFAM" id="SSF56747">
    <property type="entry name" value="Prim-pol domain"/>
    <property type="match status" value="1"/>
</dbReference>
<evidence type="ECO:0000259" key="2">
    <source>
        <dbReference type="SMART" id="SM00943"/>
    </source>
</evidence>
<feature type="compositionally biased region" description="Basic and acidic residues" evidence="1">
    <location>
        <begin position="237"/>
        <end position="247"/>
    </location>
</feature>
<reference evidence="3 4" key="1">
    <citation type="submission" date="2018-02" db="EMBL/GenBank/DDBJ databases">
        <title>Comparative genomes isolates from brazilian mangrove.</title>
        <authorList>
            <person name="Araujo J.E."/>
            <person name="Taketani R.G."/>
            <person name="Silva M.C.P."/>
            <person name="Loureco M.V."/>
            <person name="Andreote F.D."/>
        </authorList>
    </citation>
    <scope>NUCLEOTIDE SEQUENCE [LARGE SCALE GENOMIC DNA]</scope>
    <source>
        <strain evidence="3 4">Hex-1 MGV</strain>
    </source>
</reference>
<sequence length="381" mass="42576">MTGSRIQRLRTIPASCQHPTPIEIYRAAESYRRAGLSVMPISQDGSKAPAVDKLPRVWCGKRKKHVSSWTPYMERLPTLGEIKGWFSGGGQGTLSPGIAVIGGHVSGGLEILDLDNYDLSISFKIEVEKRCPGLLDKLVAVTTPRPGLHLWYRCKRVEGSQKLASIRDPKSPRGWKTAIETKGAGGYCLAPPSPGDCHPLGKCYAFETDMDLTDIQTISISERQTLFDVAESFDQSETSRSHKDRGLPPKRSTLNSNRPGDDYNRRVKWEDLLLRHGWKLAGTGRGGEERWTRPGKDRGWSATVDYANRDLFHVFSVNAFPFEADRSYTKFHAYALLEHGGNFSAAASKLARQGYGRTVRKKKLTRNRSGSAYIRTLRKLR</sequence>
<gene>
    <name evidence="3" type="ORF">C5Y83_00095</name>
</gene>
<accession>A0A2S8G7E7</accession>
<dbReference type="EMBL" id="PUHY01000001">
    <property type="protein sequence ID" value="PQO40378.1"/>
    <property type="molecule type" value="Genomic_DNA"/>
</dbReference>
<dbReference type="Pfam" id="PF09250">
    <property type="entry name" value="Prim-Pol"/>
    <property type="match status" value="1"/>
</dbReference>
<protein>
    <recommendedName>
        <fullName evidence="2">DNA primase/polymerase bifunctional N-terminal domain-containing protein</fullName>
    </recommendedName>
</protein>
<dbReference type="RefSeq" id="WP_105327613.1">
    <property type="nucleotide sequence ID" value="NZ_PUHY01000001.1"/>
</dbReference>
<evidence type="ECO:0000313" key="3">
    <source>
        <dbReference type="EMBL" id="PQO40378.1"/>
    </source>
</evidence>
<name>A0A2S8G7E7_9BACT</name>
<comment type="caution">
    <text evidence="3">The sequence shown here is derived from an EMBL/GenBank/DDBJ whole genome shotgun (WGS) entry which is preliminary data.</text>
</comment>
<evidence type="ECO:0000256" key="1">
    <source>
        <dbReference type="SAM" id="MobiDB-lite"/>
    </source>
</evidence>
<evidence type="ECO:0000313" key="4">
    <source>
        <dbReference type="Proteomes" id="UP000238322"/>
    </source>
</evidence>